<reference evidence="1 2" key="1">
    <citation type="journal article" date="2023" name="Hortic Res">
        <title>Pangenome of water caltrop reveals structural variations and asymmetric subgenome divergence after allopolyploidization.</title>
        <authorList>
            <person name="Zhang X."/>
            <person name="Chen Y."/>
            <person name="Wang L."/>
            <person name="Yuan Y."/>
            <person name="Fang M."/>
            <person name="Shi L."/>
            <person name="Lu R."/>
            <person name="Comes H.P."/>
            <person name="Ma Y."/>
            <person name="Chen Y."/>
            <person name="Huang G."/>
            <person name="Zhou Y."/>
            <person name="Zheng Z."/>
            <person name="Qiu Y."/>
        </authorList>
    </citation>
    <scope>NUCLEOTIDE SEQUENCE [LARGE SCALE GENOMIC DNA]</scope>
    <source>
        <tissue evidence="1">Roots</tissue>
    </source>
</reference>
<dbReference type="Proteomes" id="UP001345219">
    <property type="component" value="Chromosome 22"/>
</dbReference>
<evidence type="ECO:0000313" key="2">
    <source>
        <dbReference type="Proteomes" id="UP001345219"/>
    </source>
</evidence>
<gene>
    <name evidence="1" type="ORF">SAY87_028936</name>
</gene>
<organism evidence="1 2">
    <name type="scientific">Trapa incisa</name>
    <dbReference type="NCBI Taxonomy" id="236973"/>
    <lineage>
        <taxon>Eukaryota</taxon>
        <taxon>Viridiplantae</taxon>
        <taxon>Streptophyta</taxon>
        <taxon>Embryophyta</taxon>
        <taxon>Tracheophyta</taxon>
        <taxon>Spermatophyta</taxon>
        <taxon>Magnoliopsida</taxon>
        <taxon>eudicotyledons</taxon>
        <taxon>Gunneridae</taxon>
        <taxon>Pentapetalae</taxon>
        <taxon>rosids</taxon>
        <taxon>malvids</taxon>
        <taxon>Myrtales</taxon>
        <taxon>Lythraceae</taxon>
        <taxon>Trapa</taxon>
    </lineage>
</organism>
<evidence type="ECO:0000313" key="1">
    <source>
        <dbReference type="EMBL" id="KAK4773917.1"/>
    </source>
</evidence>
<dbReference type="EMBL" id="JAXIOK010000004">
    <property type="protein sequence ID" value="KAK4773917.1"/>
    <property type="molecule type" value="Genomic_DNA"/>
</dbReference>
<name>A0AAN7L3T0_9MYRT</name>
<dbReference type="AlphaFoldDB" id="A0AAN7L3T0"/>
<sequence length="124" mass="13877">MVICWSDIWVYPSLLGVAFQKLPGGGDGDRCISQHWKALDMIGGSMWMLKVLAIDDGKKKSAWPKYAQLWIQTPDLPSRPDIADISVLARSFPNETVSRPRLWPAEMQAGTDRVPKVQRAVLVT</sequence>
<protein>
    <submittedName>
        <fullName evidence="1">Uncharacterized protein</fullName>
    </submittedName>
</protein>
<proteinExistence type="predicted"/>
<comment type="caution">
    <text evidence="1">The sequence shown here is derived from an EMBL/GenBank/DDBJ whole genome shotgun (WGS) entry which is preliminary data.</text>
</comment>
<accession>A0AAN7L3T0</accession>
<keyword evidence="2" id="KW-1185">Reference proteome</keyword>